<evidence type="ECO:0000313" key="1">
    <source>
        <dbReference type="EMBL" id="MFC6824949.1"/>
    </source>
</evidence>
<keyword evidence="2" id="KW-1185">Reference proteome</keyword>
<protein>
    <recommendedName>
        <fullName evidence="3">Phage integrase family protein</fullName>
    </recommendedName>
</protein>
<sequence length="58" mass="6853">MRYLVKSATRLRADEPLIDVSTKSLRDWISEAREELAADLEDDQWHDLGMHDLRRTRA</sequence>
<dbReference type="RefSeq" id="WP_379694641.1">
    <property type="nucleotide sequence ID" value="NZ_JBHSXH010000011.1"/>
</dbReference>
<reference evidence="1 2" key="1">
    <citation type="journal article" date="2019" name="Int. J. Syst. Evol. Microbiol.">
        <title>The Global Catalogue of Microorganisms (GCM) 10K type strain sequencing project: providing services to taxonomists for standard genome sequencing and annotation.</title>
        <authorList>
            <consortium name="The Broad Institute Genomics Platform"/>
            <consortium name="The Broad Institute Genome Sequencing Center for Infectious Disease"/>
            <person name="Wu L."/>
            <person name="Ma J."/>
        </authorList>
    </citation>
    <scope>NUCLEOTIDE SEQUENCE [LARGE SCALE GENOMIC DNA]</scope>
    <source>
        <strain evidence="1 2">YIM 94188</strain>
    </source>
</reference>
<dbReference type="EMBL" id="JBHSXH010000011">
    <property type="protein sequence ID" value="MFC6824949.1"/>
    <property type="molecule type" value="Genomic_DNA"/>
</dbReference>
<dbReference type="AlphaFoldDB" id="A0ABD5TWR1"/>
<comment type="caution">
    <text evidence="1">The sequence shown here is derived from an EMBL/GenBank/DDBJ whole genome shotgun (WGS) entry which is preliminary data.</text>
</comment>
<accession>A0ABD5TWR1</accession>
<dbReference type="Proteomes" id="UP001596408">
    <property type="component" value="Unassembled WGS sequence"/>
</dbReference>
<gene>
    <name evidence="1" type="ORF">ACFQEV_08085</name>
</gene>
<name>A0ABD5TWR1_9EURY</name>
<evidence type="ECO:0000313" key="2">
    <source>
        <dbReference type="Proteomes" id="UP001596408"/>
    </source>
</evidence>
<organism evidence="1 2">
    <name type="scientific">Halopelagius fulvigenes</name>
    <dbReference type="NCBI Taxonomy" id="1198324"/>
    <lineage>
        <taxon>Archaea</taxon>
        <taxon>Methanobacteriati</taxon>
        <taxon>Methanobacteriota</taxon>
        <taxon>Stenosarchaea group</taxon>
        <taxon>Halobacteria</taxon>
        <taxon>Halobacteriales</taxon>
        <taxon>Haloferacaceae</taxon>
    </lineage>
</organism>
<evidence type="ECO:0008006" key="3">
    <source>
        <dbReference type="Google" id="ProtNLM"/>
    </source>
</evidence>
<proteinExistence type="predicted"/>